<gene>
    <name evidence="4" type="ORF">GCM10010993_14860</name>
</gene>
<dbReference type="InterPro" id="IPR001296">
    <property type="entry name" value="Glyco_trans_1"/>
</dbReference>
<dbReference type="RefSeq" id="WP_188441305.1">
    <property type="nucleotide sequence ID" value="NZ_BMFD01000004.1"/>
</dbReference>
<evidence type="ECO:0000313" key="4">
    <source>
        <dbReference type="EMBL" id="GGC37041.1"/>
    </source>
</evidence>
<dbReference type="PANTHER" id="PTHR12526">
    <property type="entry name" value="GLYCOSYLTRANSFERASE"/>
    <property type="match status" value="1"/>
</dbReference>
<feature type="domain" description="Glycosyl transferase family 1" evidence="3">
    <location>
        <begin position="182"/>
        <end position="316"/>
    </location>
</feature>
<dbReference type="PANTHER" id="PTHR12526:SF629">
    <property type="entry name" value="TEICHURONIC ACID BIOSYNTHESIS GLYCOSYLTRANSFERASE TUAH-RELATED"/>
    <property type="match status" value="1"/>
</dbReference>
<accession>A0ABQ1MA77</accession>
<reference evidence="5" key="1">
    <citation type="journal article" date="2019" name="Int. J. Syst. Evol. Microbiol.">
        <title>The Global Catalogue of Microorganisms (GCM) 10K type strain sequencing project: providing services to taxonomists for standard genome sequencing and annotation.</title>
        <authorList>
            <consortium name="The Broad Institute Genomics Platform"/>
            <consortium name="The Broad Institute Genome Sequencing Center for Infectious Disease"/>
            <person name="Wu L."/>
            <person name="Ma J."/>
        </authorList>
    </citation>
    <scope>NUCLEOTIDE SEQUENCE [LARGE SCALE GENOMIC DNA]</scope>
    <source>
        <strain evidence="5">CGMCC 1.12479</strain>
    </source>
</reference>
<evidence type="ECO:0000256" key="1">
    <source>
        <dbReference type="ARBA" id="ARBA00022676"/>
    </source>
</evidence>
<name>A0ABQ1MA77_9BACT</name>
<comment type="caution">
    <text evidence="4">The sequence shown here is derived from an EMBL/GenBank/DDBJ whole genome shotgun (WGS) entry which is preliminary data.</text>
</comment>
<sequence>MKKKSLVLLSKNTGKEFTGATYSTFEYLKRIFSEYEKIIIITKNLGDSMDQLSQQSGNIEIIKFKNVFHAAYLIFLIRKENIFGLSDDHFGFLFKFFKIKYLHIYHGNWPDAIFLSWIFFFKGLIFIPLYLLTLKFASYVVNVSFYMDRFTRLINSSSSVVRNGINHKKVRINMKNKNRVCDILMIGNIDGRKYNDALKLFKLINLKGIDDINFHIYGNIIDRELYKKLNSYNFVNFHGYQPYIEFSNFDVYMSLSKMENLSISLVEALHNNLFVIGYNVGGSNEIVDNFVNGYLAPVGNYKDLYSVLIKFLNSYETINTSKHKLLEFDWELSSQKLFLILKNFTVEKQ</sequence>
<dbReference type="SUPFAM" id="SSF53756">
    <property type="entry name" value="UDP-Glycosyltransferase/glycogen phosphorylase"/>
    <property type="match status" value="1"/>
</dbReference>
<evidence type="ECO:0000259" key="3">
    <source>
        <dbReference type="Pfam" id="PF00534"/>
    </source>
</evidence>
<evidence type="ECO:0000313" key="5">
    <source>
        <dbReference type="Proteomes" id="UP000635885"/>
    </source>
</evidence>
<keyword evidence="5" id="KW-1185">Reference proteome</keyword>
<dbReference type="Pfam" id="PF00534">
    <property type="entry name" value="Glycos_transf_1"/>
    <property type="match status" value="1"/>
</dbReference>
<evidence type="ECO:0000256" key="2">
    <source>
        <dbReference type="ARBA" id="ARBA00022679"/>
    </source>
</evidence>
<protein>
    <recommendedName>
        <fullName evidence="3">Glycosyl transferase family 1 domain-containing protein</fullName>
    </recommendedName>
</protein>
<organism evidence="4 5">
    <name type="scientific">Belliella aquatica</name>
    <dbReference type="NCBI Taxonomy" id="1323734"/>
    <lineage>
        <taxon>Bacteria</taxon>
        <taxon>Pseudomonadati</taxon>
        <taxon>Bacteroidota</taxon>
        <taxon>Cytophagia</taxon>
        <taxon>Cytophagales</taxon>
        <taxon>Cyclobacteriaceae</taxon>
        <taxon>Belliella</taxon>
    </lineage>
</organism>
<dbReference type="Gene3D" id="3.40.50.2000">
    <property type="entry name" value="Glycogen Phosphorylase B"/>
    <property type="match status" value="2"/>
</dbReference>
<proteinExistence type="predicted"/>
<dbReference type="Proteomes" id="UP000635885">
    <property type="component" value="Unassembled WGS sequence"/>
</dbReference>
<dbReference type="EMBL" id="BMFD01000004">
    <property type="protein sequence ID" value="GGC37041.1"/>
    <property type="molecule type" value="Genomic_DNA"/>
</dbReference>
<keyword evidence="2" id="KW-0808">Transferase</keyword>
<keyword evidence="1" id="KW-0328">Glycosyltransferase</keyword>